<dbReference type="EMBL" id="CAJVPT010002071">
    <property type="protein sequence ID" value="CAG8474563.1"/>
    <property type="molecule type" value="Genomic_DNA"/>
</dbReference>
<keyword evidence="2" id="KW-1185">Reference proteome</keyword>
<organism evidence="1 2">
    <name type="scientific">Acaulospora colombiana</name>
    <dbReference type="NCBI Taxonomy" id="27376"/>
    <lineage>
        <taxon>Eukaryota</taxon>
        <taxon>Fungi</taxon>
        <taxon>Fungi incertae sedis</taxon>
        <taxon>Mucoromycota</taxon>
        <taxon>Glomeromycotina</taxon>
        <taxon>Glomeromycetes</taxon>
        <taxon>Diversisporales</taxon>
        <taxon>Acaulosporaceae</taxon>
        <taxon>Acaulospora</taxon>
    </lineage>
</organism>
<comment type="caution">
    <text evidence="1">The sequence shown here is derived from an EMBL/GenBank/DDBJ whole genome shotgun (WGS) entry which is preliminary data.</text>
</comment>
<proteinExistence type="predicted"/>
<evidence type="ECO:0000313" key="1">
    <source>
        <dbReference type="EMBL" id="CAG8474563.1"/>
    </source>
</evidence>
<name>A0ACA9KI19_9GLOM</name>
<protein>
    <submittedName>
        <fullName evidence="1">3444_t:CDS:1</fullName>
    </submittedName>
</protein>
<evidence type="ECO:0000313" key="2">
    <source>
        <dbReference type="Proteomes" id="UP000789525"/>
    </source>
</evidence>
<dbReference type="Proteomes" id="UP000789525">
    <property type="component" value="Unassembled WGS sequence"/>
</dbReference>
<gene>
    <name evidence="1" type="ORF">ACOLOM_LOCUS1734</name>
</gene>
<reference evidence="1" key="1">
    <citation type="submission" date="2021-06" db="EMBL/GenBank/DDBJ databases">
        <authorList>
            <person name="Kallberg Y."/>
            <person name="Tangrot J."/>
            <person name="Rosling A."/>
        </authorList>
    </citation>
    <scope>NUCLEOTIDE SEQUENCE</scope>
    <source>
        <strain evidence="1">CL356</strain>
    </source>
</reference>
<accession>A0ACA9KI19</accession>
<sequence length="337" mass="37929">MIRKEIGVPNREVPVEEAEVGHHHLATNVTIPNVIPEAIQIIEVTAIDPPSHGVMETEMLANDEFTGGSVVNRGGSLNDSIHATKSDPYVNRDRVLSGGKSHQRMREEELAKRMDQIRIQNEKILEKRKLVEEDEKAFRKEEEELRKKDNEREENAKRKTQNRGAREWDKAKEETNWNSQQGRNYGHDGDTDRKSPRSEEGYYDRKGQENNENEDSGRKNYRGSSDDYGRRNSRSNDSGFRSPHGGSGEHGGGFGSRNNPRNNRTPARGKGSRGRGGGRRGGNQYDSGRRQSDDQSRDSYKSADGDGNDQTSDKPARDSVDVPEITDQTKSDQNGIL</sequence>